<protein>
    <submittedName>
        <fullName evidence="3">Putative hydrolase</fullName>
    </submittedName>
</protein>
<feature type="signal peptide" evidence="1">
    <location>
        <begin position="1"/>
        <end position="24"/>
    </location>
</feature>
<evidence type="ECO:0000313" key="4">
    <source>
        <dbReference type="Proteomes" id="UP000033202"/>
    </source>
</evidence>
<dbReference type="InterPro" id="IPR051781">
    <property type="entry name" value="Metallo-dep_Hydrolase"/>
</dbReference>
<feature type="chain" id="PRO_5002429819" evidence="1">
    <location>
        <begin position="25"/>
        <end position="564"/>
    </location>
</feature>
<keyword evidence="1" id="KW-0732">Signal</keyword>
<dbReference type="SUPFAM" id="SSF51338">
    <property type="entry name" value="Composite domain of metallo-dependent hydrolases"/>
    <property type="match status" value="1"/>
</dbReference>
<evidence type="ECO:0000256" key="1">
    <source>
        <dbReference type="SAM" id="SignalP"/>
    </source>
</evidence>
<evidence type="ECO:0000313" key="3">
    <source>
        <dbReference type="EMBL" id="GAO38911.1"/>
    </source>
</evidence>
<dbReference type="Proteomes" id="UP000033202">
    <property type="component" value="Unassembled WGS sequence"/>
</dbReference>
<organism evidence="3 4">
    <name type="scientific">Sphingomonas changbaiensis NBRC 104936</name>
    <dbReference type="NCBI Taxonomy" id="1219043"/>
    <lineage>
        <taxon>Bacteria</taxon>
        <taxon>Pseudomonadati</taxon>
        <taxon>Pseudomonadota</taxon>
        <taxon>Alphaproteobacteria</taxon>
        <taxon>Sphingomonadales</taxon>
        <taxon>Sphingomonadaceae</taxon>
        <taxon>Sphingomonas</taxon>
    </lineage>
</organism>
<dbReference type="OrthoDB" id="9766983at2"/>
<reference evidence="3 4" key="1">
    <citation type="submission" date="2015-04" db="EMBL/GenBank/DDBJ databases">
        <title>Whole genome shotgun sequence of Sphingomonas changbaiensis NBRC 104936.</title>
        <authorList>
            <person name="Katano-Makiyama Y."/>
            <person name="Hosoyama A."/>
            <person name="Hashimoto M."/>
            <person name="Noguchi M."/>
            <person name="Tsuchikane K."/>
            <person name="Ohji S."/>
            <person name="Yamazoe A."/>
            <person name="Ichikawa N."/>
            <person name="Kimura A."/>
            <person name="Fujita N."/>
        </authorList>
    </citation>
    <scope>NUCLEOTIDE SEQUENCE [LARGE SCALE GENOMIC DNA]</scope>
    <source>
        <strain evidence="3 4">NBRC 104936</strain>
    </source>
</reference>
<dbReference type="InterPro" id="IPR032466">
    <property type="entry name" value="Metal_Hydrolase"/>
</dbReference>
<proteinExistence type="predicted"/>
<evidence type="ECO:0000259" key="2">
    <source>
        <dbReference type="Pfam" id="PF01979"/>
    </source>
</evidence>
<keyword evidence="4" id="KW-1185">Reference proteome</keyword>
<dbReference type="Gene3D" id="2.30.40.10">
    <property type="entry name" value="Urease, subunit C, domain 1"/>
    <property type="match status" value="2"/>
</dbReference>
<dbReference type="PANTHER" id="PTHR43135">
    <property type="entry name" value="ALPHA-D-RIBOSE 1-METHYLPHOSPHONATE 5-TRIPHOSPHATE DIPHOSPHATASE"/>
    <property type="match status" value="1"/>
</dbReference>
<dbReference type="RefSeq" id="WP_046347743.1">
    <property type="nucleotide sequence ID" value="NZ_BBWU01000021.1"/>
</dbReference>
<dbReference type="SUPFAM" id="SSF51556">
    <property type="entry name" value="Metallo-dependent hydrolases"/>
    <property type="match status" value="1"/>
</dbReference>
<dbReference type="GO" id="GO:0016810">
    <property type="term" value="F:hydrolase activity, acting on carbon-nitrogen (but not peptide) bonds"/>
    <property type="evidence" value="ECO:0007669"/>
    <property type="project" value="InterPro"/>
</dbReference>
<feature type="domain" description="Amidohydrolase-related" evidence="2">
    <location>
        <begin position="125"/>
        <end position="281"/>
    </location>
</feature>
<dbReference type="InterPro" id="IPR011059">
    <property type="entry name" value="Metal-dep_hydrolase_composite"/>
</dbReference>
<accession>A0A0E9MNC4</accession>
<comment type="caution">
    <text evidence="3">The sequence shown here is derived from an EMBL/GenBank/DDBJ whole genome shotgun (WGS) entry which is preliminary data.</text>
</comment>
<keyword evidence="3" id="KW-0378">Hydrolase</keyword>
<name>A0A0E9MNC4_9SPHN</name>
<dbReference type="AlphaFoldDB" id="A0A0E9MNC4"/>
<dbReference type="Gene3D" id="3.20.20.140">
    <property type="entry name" value="Metal-dependent hydrolases"/>
    <property type="match status" value="2"/>
</dbReference>
<dbReference type="PANTHER" id="PTHR43135:SF3">
    <property type="entry name" value="ALPHA-D-RIBOSE 1-METHYLPHOSPHONATE 5-TRIPHOSPHATE DIPHOSPHATASE"/>
    <property type="match status" value="1"/>
</dbReference>
<dbReference type="Pfam" id="PF01979">
    <property type="entry name" value="Amidohydro_1"/>
    <property type="match status" value="1"/>
</dbReference>
<dbReference type="InterPro" id="IPR006680">
    <property type="entry name" value="Amidohydro-rel"/>
</dbReference>
<dbReference type="EMBL" id="BBWU01000021">
    <property type="protein sequence ID" value="GAO38911.1"/>
    <property type="molecule type" value="Genomic_DNA"/>
</dbReference>
<sequence>MKKAFLSAVTLVLATTALTGVSFAQDDHDEWFAGGAAGATQEARGQYVPAPPRTSDESVGPFRKLVIRGATLIDGTGAPPRGPVDIVIEGNKIVAVTQAGWPGLPMKPQREPRDADYELDATGMYVLPGFVDMHVHAPAADKAPDMSYAYKLWLAHGVTTVRGVPLAPPEVASSEKNRSAANEIAAPRILNYQTMGAGWTGGPVDSPEKARLWVRWAATHNIDGIKFFNRPEETPDIIAAAIDEAHKNKMGTVAHLSQTGVANFNARNAGDAHLDTVTHYYGHFEALLKDATIQQFPLDYNYNNEQDRFGDIAEIWDEVYAPESPEWMEYLHHQKDNNVDFNPTFNIYAASRDLMRARNADWNNKYVTPQLWNYFQSTRDNHGSYFYDWTTENEFAWKRFYSNFFKLMNDYKNMGGRVTVGTDSGFIFKTYGFAYIEELELFREAGFTPLEIVRSATMWSADEGWRPKGVPTPVGVVRPGMLADLVIVKENPLANLKTLYGTGHLRLNPKTNKQELVGGVSYTVKDGIVYDAKKLLAEVAQMVASEKARLGQPGAPAPNPGTGQ</sequence>
<dbReference type="STRING" id="1219043.SCH01S_21_00980"/>
<gene>
    <name evidence="3" type="ORF">SCH01S_21_00980</name>
</gene>